<dbReference type="Proteomes" id="UP000283738">
    <property type="component" value="Unassembled WGS sequence"/>
</dbReference>
<keyword evidence="1" id="KW-0812">Transmembrane</keyword>
<feature type="transmembrane region" description="Helical" evidence="1">
    <location>
        <begin position="190"/>
        <end position="209"/>
    </location>
</feature>
<organism evidence="2 3">
    <name type="scientific">Roseburia inulinivorans</name>
    <dbReference type="NCBI Taxonomy" id="360807"/>
    <lineage>
        <taxon>Bacteria</taxon>
        <taxon>Bacillati</taxon>
        <taxon>Bacillota</taxon>
        <taxon>Clostridia</taxon>
        <taxon>Lachnospirales</taxon>
        <taxon>Lachnospiraceae</taxon>
        <taxon>Roseburia</taxon>
    </lineage>
</organism>
<feature type="transmembrane region" description="Helical" evidence="1">
    <location>
        <begin position="108"/>
        <end position="130"/>
    </location>
</feature>
<reference evidence="2 3" key="1">
    <citation type="submission" date="2018-08" db="EMBL/GenBank/DDBJ databases">
        <title>A genome reference for cultivated species of the human gut microbiota.</title>
        <authorList>
            <person name="Zou Y."/>
            <person name="Xue W."/>
            <person name="Luo G."/>
        </authorList>
    </citation>
    <scope>NUCLEOTIDE SEQUENCE [LARGE SCALE GENOMIC DNA]</scope>
    <source>
        <strain evidence="2 3">AF28-15</strain>
    </source>
</reference>
<evidence type="ECO:0000313" key="3">
    <source>
        <dbReference type="Proteomes" id="UP000283738"/>
    </source>
</evidence>
<accession>A0A412B6P6</accession>
<dbReference type="AlphaFoldDB" id="A0A412B6P6"/>
<evidence type="ECO:0000256" key="1">
    <source>
        <dbReference type="SAM" id="Phobius"/>
    </source>
</evidence>
<feature type="transmembrane region" description="Helical" evidence="1">
    <location>
        <begin position="20"/>
        <end position="36"/>
    </location>
</feature>
<name>A0A412B6P6_9FIRM</name>
<dbReference type="EMBL" id="QRTF01000021">
    <property type="protein sequence ID" value="RGQ48188.1"/>
    <property type="molecule type" value="Genomic_DNA"/>
</dbReference>
<keyword evidence="1" id="KW-0472">Membrane</keyword>
<evidence type="ECO:0000313" key="2">
    <source>
        <dbReference type="EMBL" id="RGQ48188.1"/>
    </source>
</evidence>
<proteinExistence type="predicted"/>
<gene>
    <name evidence="2" type="ORF">DWY96_10365</name>
</gene>
<comment type="caution">
    <text evidence="2">The sequence shown here is derived from an EMBL/GenBank/DDBJ whole genome shotgun (WGS) entry which is preliminary data.</text>
</comment>
<feature type="transmembrane region" description="Helical" evidence="1">
    <location>
        <begin position="333"/>
        <end position="353"/>
    </location>
</feature>
<sequence length="553" mass="65809">MHNKREKNRNKKIQAAIKMHIQYIFALFIYYCALFYKESNFIHIKNAGISFSFDFWFIGGLPIWIIYIAWFGYWKKEKERKKERNFFYRKQFVTDSKNAKYILKEKNAFWTIIERLVVAGVFVILISLVQEKNLINHIANEIIEYHNKKTNLFDILNAYAVIIAVYPIVLNHANEMRFFTNGKETPIIITYKYCIMISFFSIIILGILFRLNLKNKTSQIIEYIGKSTITAAALCLSLCVLIMLAGIIVCNVDYDKKIVKKMDRAFPNIYVPNIKSSACEIARIFDEMNRLLEKSYKKMKTVKIENIEAVYWKNSLEKNEDNIRINKDEMKKLCIIWGVILCFLYFVIVSNYWSSIQGVYVMILFLAIGYIMDIKTVKFLEDEYKSKFFQKLYRDSWGYYLYMDKCIIYKTSYNKVWKIRRKYVKYANSLIEIKKIASFVNCASKLTYLNYTEEKKREKILEGFITFIRDKMNVTEVNEMICIPLLISGFILDEKDNIAMQEIVSEIVEDEHVEIITQIYAAVLRDLYGNDYEYNKSNCYNYLMKYDKFKNKM</sequence>
<feature type="transmembrane region" description="Helical" evidence="1">
    <location>
        <begin position="150"/>
        <end position="169"/>
    </location>
</feature>
<keyword evidence="1" id="KW-1133">Transmembrane helix</keyword>
<protein>
    <submittedName>
        <fullName evidence="2">Uncharacterized protein</fullName>
    </submittedName>
</protein>
<feature type="transmembrane region" description="Helical" evidence="1">
    <location>
        <begin position="359"/>
        <end position="377"/>
    </location>
</feature>
<dbReference type="RefSeq" id="WP_118110617.1">
    <property type="nucleotide sequence ID" value="NZ_QRTF01000021.1"/>
</dbReference>
<feature type="transmembrane region" description="Helical" evidence="1">
    <location>
        <begin position="229"/>
        <end position="254"/>
    </location>
</feature>
<feature type="transmembrane region" description="Helical" evidence="1">
    <location>
        <begin position="56"/>
        <end position="74"/>
    </location>
</feature>